<dbReference type="InterPro" id="IPR035903">
    <property type="entry name" value="HesB-like_dom_sf"/>
</dbReference>
<dbReference type="Gene3D" id="2.60.300.12">
    <property type="entry name" value="HesB-like domain"/>
    <property type="match status" value="1"/>
</dbReference>
<protein>
    <recommendedName>
        <fullName evidence="3">AIR synthase</fullName>
    </recommendedName>
</protein>
<evidence type="ECO:0008006" key="3">
    <source>
        <dbReference type="Google" id="ProtNLM"/>
    </source>
</evidence>
<sequence>MARHIPFQITPQAAAELIRQAALTSRPGVASLELQPGGCQSWVLVIRTGVVVGEPVARTDGMTLWAHQDTANHLESMHLDHRHDLRGGGFILRGPKDVQFCTCGVAFSRPAKDVTQGQ</sequence>
<organism evidence="1 2">
    <name type="scientific">Candidatus Synechococcus spongiarum SP3</name>
    <dbReference type="NCBI Taxonomy" id="1604020"/>
    <lineage>
        <taxon>Bacteria</taxon>
        <taxon>Bacillati</taxon>
        <taxon>Cyanobacteriota</taxon>
        <taxon>Cyanophyceae</taxon>
        <taxon>Synechococcales</taxon>
        <taxon>Synechococcaceae</taxon>
        <taxon>Synechococcus</taxon>
    </lineage>
</organism>
<accession>A0A0G2HKQ3</accession>
<gene>
    <name evidence="1" type="ORF">TE42_05815</name>
</gene>
<proteinExistence type="predicted"/>
<dbReference type="EMBL" id="JXQG01000029">
    <property type="protein sequence ID" value="KKZ12095.1"/>
    <property type="molecule type" value="Genomic_DNA"/>
</dbReference>
<dbReference type="SUPFAM" id="SSF89360">
    <property type="entry name" value="HesB-like domain"/>
    <property type="match status" value="1"/>
</dbReference>
<evidence type="ECO:0000313" key="2">
    <source>
        <dbReference type="Proteomes" id="UP000035067"/>
    </source>
</evidence>
<comment type="caution">
    <text evidence="1">The sequence shown here is derived from an EMBL/GenBank/DDBJ whole genome shotgun (WGS) entry which is preliminary data.</text>
</comment>
<dbReference type="AlphaFoldDB" id="A0A0G2HKQ3"/>
<evidence type="ECO:0000313" key="1">
    <source>
        <dbReference type="EMBL" id="KKZ12095.1"/>
    </source>
</evidence>
<dbReference type="PATRIC" id="fig|1604020.3.peg.805"/>
<dbReference type="Proteomes" id="UP000035067">
    <property type="component" value="Unassembled WGS sequence"/>
</dbReference>
<reference evidence="1 2" key="1">
    <citation type="submission" date="2015-01" db="EMBL/GenBank/DDBJ databases">
        <title>Lifestyle Evolution in Cyanobacterial Symbionts of Sponges.</title>
        <authorList>
            <person name="Burgsdorf I."/>
            <person name="Slaby B.M."/>
            <person name="Handley K.M."/>
            <person name="Haber M."/>
            <person name="Blom J."/>
            <person name="Marshall C.W."/>
            <person name="Gilbert J.A."/>
            <person name="Hentschel U."/>
            <person name="Steindler L."/>
        </authorList>
    </citation>
    <scope>NUCLEOTIDE SEQUENCE [LARGE SCALE GENOMIC DNA]</scope>
    <source>
        <strain evidence="1">SP3</strain>
    </source>
</reference>
<name>A0A0G2HKQ3_9SYNE</name>